<protein>
    <submittedName>
        <fullName evidence="1">Uncharacterized protein</fullName>
    </submittedName>
</protein>
<evidence type="ECO:0000313" key="1">
    <source>
        <dbReference type="EMBL" id="KAJ9107266.1"/>
    </source>
</evidence>
<accession>A0ACC2W892</accession>
<dbReference type="Proteomes" id="UP001227268">
    <property type="component" value="Unassembled WGS sequence"/>
</dbReference>
<evidence type="ECO:0000313" key="2">
    <source>
        <dbReference type="Proteomes" id="UP001227268"/>
    </source>
</evidence>
<organism evidence="1 2">
    <name type="scientific">Naganishia friedmannii</name>
    <dbReference type="NCBI Taxonomy" id="89922"/>
    <lineage>
        <taxon>Eukaryota</taxon>
        <taxon>Fungi</taxon>
        <taxon>Dikarya</taxon>
        <taxon>Basidiomycota</taxon>
        <taxon>Agaricomycotina</taxon>
        <taxon>Tremellomycetes</taxon>
        <taxon>Filobasidiales</taxon>
        <taxon>Filobasidiaceae</taxon>
        <taxon>Naganishia</taxon>
    </lineage>
</organism>
<gene>
    <name evidence="1" type="ORF">QFC21_000713</name>
</gene>
<name>A0ACC2W892_9TREE</name>
<proteinExistence type="predicted"/>
<sequence length="295" mass="33151">MQTRQAADPSALPFLQSQVNFWQEEVNRGRAISDTIVASASAYRAQISALTSERDALHDQVKKLKSKLEEAKKREEYVQEDIEENLENRNAPFLGCSENKLDSGGSMHRISASTSLAKKRATNGRNAWIEFQSYMHNQGVEGAVVTFEGMDQIPRIPDPNLVAGLDVLIASDKEEGYEDTWKTLSVKESEPRIEQKKREGLTWAQKAQHVKKAYQAIANTMDSLGYYGMQGSVILVPDYLSRGQVPHFFSTCPPLAAFLQQKIVRRKKSDLQDLIEEIHDGFKLHAAVVMADLRV</sequence>
<dbReference type="EMBL" id="JASBWT010000002">
    <property type="protein sequence ID" value="KAJ9107266.1"/>
    <property type="molecule type" value="Genomic_DNA"/>
</dbReference>
<reference evidence="1" key="1">
    <citation type="submission" date="2023-04" db="EMBL/GenBank/DDBJ databases">
        <title>Draft Genome sequencing of Naganishia species isolated from polar environments using Oxford Nanopore Technology.</title>
        <authorList>
            <person name="Leo P."/>
            <person name="Venkateswaran K."/>
        </authorList>
    </citation>
    <scope>NUCLEOTIDE SEQUENCE</scope>
    <source>
        <strain evidence="1">MNA-CCFEE 5423</strain>
    </source>
</reference>
<keyword evidence="2" id="KW-1185">Reference proteome</keyword>
<comment type="caution">
    <text evidence="1">The sequence shown here is derived from an EMBL/GenBank/DDBJ whole genome shotgun (WGS) entry which is preliminary data.</text>
</comment>